<dbReference type="OrthoDB" id="6637407at2"/>
<accession>A0A2A2MFM0</accession>
<organism evidence="2 3">
    <name type="scientific">Hafnia paralvei</name>
    <dbReference type="NCBI Taxonomy" id="546367"/>
    <lineage>
        <taxon>Bacteria</taxon>
        <taxon>Pseudomonadati</taxon>
        <taxon>Pseudomonadota</taxon>
        <taxon>Gammaproteobacteria</taxon>
        <taxon>Enterobacterales</taxon>
        <taxon>Hafniaceae</taxon>
        <taxon>Hafnia</taxon>
    </lineage>
</organism>
<protein>
    <recommendedName>
        <fullName evidence="4">Lipoprotein</fullName>
    </recommendedName>
</protein>
<dbReference type="PROSITE" id="PS51257">
    <property type="entry name" value="PROKAR_LIPOPROTEIN"/>
    <property type="match status" value="1"/>
</dbReference>
<dbReference type="RefSeq" id="WP_008813602.1">
    <property type="nucleotide sequence ID" value="NZ_CATYOV010000008.1"/>
</dbReference>
<sequence length="155" mass="16908">MKKILTLCLSAFVLAGCVSTEGQSPFKSYFSCDVPAASHYPRIESKSDLLVNMRKLGVEAERKNVVAAQWAQQATTSEEKAKIQACTGEILHASMAIIQPQVERVKSVTTESAQINALNDVDSKWQAYMNSITQKGVDASLAQAFNSAADNYDKM</sequence>
<dbReference type="AlphaFoldDB" id="A0A2A2MFM0"/>
<evidence type="ECO:0008006" key="4">
    <source>
        <dbReference type="Google" id="ProtNLM"/>
    </source>
</evidence>
<gene>
    <name evidence="2" type="ORF">CJD50_08295</name>
</gene>
<keyword evidence="1" id="KW-0732">Signal</keyword>
<comment type="caution">
    <text evidence="2">The sequence shown here is derived from an EMBL/GenBank/DDBJ whole genome shotgun (WGS) entry which is preliminary data.</text>
</comment>
<name>A0A2A2MFM0_9GAMM</name>
<evidence type="ECO:0000313" key="3">
    <source>
        <dbReference type="Proteomes" id="UP000218796"/>
    </source>
</evidence>
<dbReference type="Proteomes" id="UP000218796">
    <property type="component" value="Unassembled WGS sequence"/>
</dbReference>
<proteinExistence type="predicted"/>
<evidence type="ECO:0000313" key="2">
    <source>
        <dbReference type="EMBL" id="PAV97634.1"/>
    </source>
</evidence>
<dbReference type="KEGG" id="hpar:AL518_14345"/>
<feature type="chain" id="PRO_5013014016" description="Lipoprotein" evidence="1">
    <location>
        <begin position="16"/>
        <end position="155"/>
    </location>
</feature>
<reference evidence="2 3" key="1">
    <citation type="submission" date="2017-08" db="EMBL/GenBank/DDBJ databases">
        <title>Draft Genome Sequence of Hafnia alvei CITHA-6 Isolated from Raw Bovine Milk.</title>
        <authorList>
            <person name="Culligan E.P."/>
            <person name="Mcsweeney A."/>
            <person name="O'Doherty C."/>
            <person name="Gleeson E."/>
            <person name="O'Riordan D."/>
            <person name="Sleator R.D."/>
        </authorList>
    </citation>
    <scope>NUCLEOTIDE SEQUENCE [LARGE SCALE GENOMIC DNA]</scope>
    <source>
        <strain evidence="2 3">CITHA-6</strain>
    </source>
</reference>
<evidence type="ECO:0000256" key="1">
    <source>
        <dbReference type="SAM" id="SignalP"/>
    </source>
</evidence>
<keyword evidence="3" id="KW-1185">Reference proteome</keyword>
<feature type="signal peptide" evidence="1">
    <location>
        <begin position="1"/>
        <end position="15"/>
    </location>
</feature>
<dbReference type="EMBL" id="NQMS01000002">
    <property type="protein sequence ID" value="PAV97634.1"/>
    <property type="molecule type" value="Genomic_DNA"/>
</dbReference>
<dbReference type="GeneID" id="69638787"/>